<dbReference type="InterPro" id="IPR019855">
    <property type="entry name" value="CRISPR-assoc_Cas1_NMENI"/>
</dbReference>
<gene>
    <name evidence="10 11" type="primary">cas1</name>
    <name evidence="11" type="ORF">Lac1_26740</name>
</gene>
<dbReference type="HAMAP" id="MF_01470">
    <property type="entry name" value="Cas1"/>
    <property type="match status" value="1"/>
</dbReference>
<proteinExistence type="inferred from homology"/>
<dbReference type="NCBIfam" id="TIGR03639">
    <property type="entry name" value="cas1_NMENI"/>
    <property type="match status" value="1"/>
</dbReference>
<evidence type="ECO:0000256" key="3">
    <source>
        <dbReference type="ARBA" id="ARBA00022759"/>
    </source>
</evidence>
<dbReference type="RefSeq" id="WP_316265555.1">
    <property type="nucleotide sequence ID" value="NZ_AP027742.1"/>
</dbReference>
<dbReference type="Proteomes" id="UP001305815">
    <property type="component" value="Chromosome"/>
</dbReference>
<dbReference type="GO" id="GO:0004519">
    <property type="term" value="F:endonuclease activity"/>
    <property type="evidence" value="ECO:0007669"/>
    <property type="project" value="UniProtKB-KW"/>
</dbReference>
<sequence length="288" mass="33494">MSFRTVVITKRCKLDYKMNFLEVRKEDTKRILLDDIHTIIIENPAVSLTGCLIEALMQKKIKVIFCDSKRNPQSELVPYYGCHDCSSKIKLQISWSEELKGEIWTRIVKEKIRKQADFLADLQKDEEALLRGYIDEMEYRDATNREGHAAKVYFNALFGKEFTRNDDNPVNAALNYGYSLILSTINREVVANGYLTQLGFFHDNMFNQFNLSCDLMEPFRVLVDRYVYAGGFTEFSVEEKHRMLELLQQEIGINNTRQVLNNGIKIYVKSVFDAINEKDLSLITFYGL</sequence>
<evidence type="ECO:0000256" key="6">
    <source>
        <dbReference type="ARBA" id="ARBA00023118"/>
    </source>
</evidence>
<keyword evidence="1 10" id="KW-0540">Nuclease</keyword>
<evidence type="ECO:0000313" key="11">
    <source>
        <dbReference type="EMBL" id="BDZ78491.1"/>
    </source>
</evidence>
<reference evidence="12" key="1">
    <citation type="journal article" date="2023" name="Int. J. Syst. Evol. Microbiol.">
        <title>Claveliimonas bilis gen. nov., sp. nov., deoxycholic acid-producing bacteria isolated from human faeces, and reclassification of Sellimonas monacensis Zenner et al. 2021 as Claveliimonas monacensis comb. nov.</title>
        <authorList>
            <person name="Hisatomi A."/>
            <person name="Kastawa N.W.E.P.G."/>
            <person name="Song I."/>
            <person name="Ohkuma M."/>
            <person name="Fukiya S."/>
            <person name="Sakamoto M."/>
        </authorList>
    </citation>
    <scope>NUCLEOTIDE SEQUENCE [LARGE SCALE GENOMIC DNA]</scope>
    <source>
        <strain evidence="12">12BBH14</strain>
    </source>
</reference>
<evidence type="ECO:0000256" key="1">
    <source>
        <dbReference type="ARBA" id="ARBA00022722"/>
    </source>
</evidence>
<evidence type="ECO:0000256" key="7">
    <source>
        <dbReference type="ARBA" id="ARBA00023125"/>
    </source>
</evidence>
<dbReference type="Gene3D" id="1.20.120.920">
    <property type="entry name" value="CRISPR-associated endonuclease Cas1, C-terminal domain"/>
    <property type="match status" value="1"/>
</dbReference>
<comment type="similarity">
    <text evidence="10">Belongs to the CRISPR-associated endonuclease Cas1 family.</text>
</comment>
<feature type="binding site" evidence="10">
    <location>
        <position position="202"/>
    </location>
    <ligand>
        <name>Mn(2+)</name>
        <dbReference type="ChEBI" id="CHEBI:29035"/>
    </ligand>
</feature>
<keyword evidence="6 10" id="KW-0051">Antiviral defense</keyword>
<evidence type="ECO:0000256" key="2">
    <source>
        <dbReference type="ARBA" id="ARBA00022723"/>
    </source>
</evidence>
<dbReference type="NCBIfam" id="TIGR00287">
    <property type="entry name" value="cas1"/>
    <property type="match status" value="1"/>
</dbReference>
<dbReference type="InterPro" id="IPR050646">
    <property type="entry name" value="Cas1"/>
</dbReference>
<dbReference type="EC" id="3.1.-.-" evidence="10"/>
<feature type="binding site" evidence="10">
    <location>
        <position position="146"/>
    </location>
    <ligand>
        <name>Mn(2+)</name>
        <dbReference type="ChEBI" id="CHEBI:29035"/>
    </ligand>
</feature>
<protein>
    <recommendedName>
        <fullName evidence="10">CRISPR-associated endonuclease Cas1</fullName>
        <ecNumber evidence="10">3.1.-.-</ecNumber>
    </recommendedName>
</protein>
<keyword evidence="8 10" id="KW-0464">Manganese</keyword>
<evidence type="ECO:0000256" key="4">
    <source>
        <dbReference type="ARBA" id="ARBA00022801"/>
    </source>
</evidence>
<evidence type="ECO:0000256" key="5">
    <source>
        <dbReference type="ARBA" id="ARBA00022842"/>
    </source>
</evidence>
<keyword evidence="2 10" id="KW-0479">Metal-binding</keyword>
<dbReference type="Gene3D" id="3.100.10.20">
    <property type="entry name" value="CRISPR-associated endonuclease Cas1, N-terminal domain"/>
    <property type="match status" value="1"/>
</dbReference>
<keyword evidence="3 10" id="KW-0255">Endonuclease</keyword>
<feature type="binding site" evidence="10">
    <location>
        <position position="217"/>
    </location>
    <ligand>
        <name>Mn(2+)</name>
        <dbReference type="ChEBI" id="CHEBI:29035"/>
    </ligand>
</feature>
<dbReference type="PANTHER" id="PTHR34353">
    <property type="entry name" value="CRISPR-ASSOCIATED ENDONUCLEASE CAS1 1"/>
    <property type="match status" value="1"/>
</dbReference>
<evidence type="ECO:0000256" key="10">
    <source>
        <dbReference type="HAMAP-Rule" id="MF_01470"/>
    </source>
</evidence>
<organism evidence="11 12">
    <name type="scientific">Claveliimonas bilis</name>
    <dbReference type="NCBI Taxonomy" id="3028070"/>
    <lineage>
        <taxon>Bacteria</taxon>
        <taxon>Bacillati</taxon>
        <taxon>Bacillota</taxon>
        <taxon>Clostridia</taxon>
        <taxon>Lachnospirales</taxon>
        <taxon>Lachnospiraceae</taxon>
        <taxon>Claveliimonas</taxon>
    </lineage>
</organism>
<keyword evidence="12" id="KW-1185">Reference proteome</keyword>
<dbReference type="InterPro" id="IPR042206">
    <property type="entry name" value="CRISPR-assoc_Cas1_C"/>
</dbReference>
<comment type="subunit">
    <text evidence="9 10">Homodimer, forms a heterotetramer with a Cas2 homodimer.</text>
</comment>
<evidence type="ECO:0000256" key="9">
    <source>
        <dbReference type="ARBA" id="ARBA00038592"/>
    </source>
</evidence>
<comment type="cofactor">
    <cofactor evidence="10">
        <name>Mg(2+)</name>
        <dbReference type="ChEBI" id="CHEBI:18420"/>
    </cofactor>
    <cofactor evidence="10">
        <name>Mn(2+)</name>
        <dbReference type="ChEBI" id="CHEBI:29035"/>
    </cofactor>
</comment>
<name>A0ABM8I7J4_9FIRM</name>
<evidence type="ECO:0000256" key="8">
    <source>
        <dbReference type="ARBA" id="ARBA00023211"/>
    </source>
</evidence>
<evidence type="ECO:0000313" key="12">
    <source>
        <dbReference type="Proteomes" id="UP001305815"/>
    </source>
</evidence>
<dbReference type="EMBL" id="AP027742">
    <property type="protein sequence ID" value="BDZ78491.1"/>
    <property type="molecule type" value="Genomic_DNA"/>
</dbReference>
<dbReference type="InterPro" id="IPR042211">
    <property type="entry name" value="CRISPR-assoc_Cas1_N"/>
</dbReference>
<comment type="function">
    <text evidence="10">CRISPR (clustered regularly interspaced short palindromic repeat), is an adaptive immune system that provides protection against mobile genetic elements (viruses, transposable elements and conjugative plasmids). CRISPR clusters contain spacers, sequences complementary to antecedent mobile elements, and target invading nucleic acids. CRISPR clusters are transcribed and processed into CRISPR RNA (crRNA). Acts as a dsDNA endonuclease. Involved in the integration of spacer DNA into the CRISPR cassette.</text>
</comment>
<keyword evidence="7 10" id="KW-0238">DNA-binding</keyword>
<keyword evidence="5 10" id="KW-0460">Magnesium</keyword>
<dbReference type="Pfam" id="PF01867">
    <property type="entry name" value="Cas_Cas1"/>
    <property type="match status" value="1"/>
</dbReference>
<accession>A0ABM8I7J4</accession>
<keyword evidence="4 10" id="KW-0378">Hydrolase</keyword>
<dbReference type="InterPro" id="IPR002729">
    <property type="entry name" value="CRISPR-assoc_Cas1"/>
</dbReference>
<dbReference type="PANTHER" id="PTHR34353:SF2">
    <property type="entry name" value="CRISPR-ASSOCIATED ENDONUCLEASE CAS1 1"/>
    <property type="match status" value="1"/>
</dbReference>